<reference evidence="4 5" key="1">
    <citation type="submission" date="2019-08" db="EMBL/GenBank/DDBJ databases">
        <authorList>
            <person name="Peeters C."/>
        </authorList>
    </citation>
    <scope>NUCLEOTIDE SEQUENCE [LARGE SCALE GENOMIC DNA]</scope>
    <source>
        <strain evidence="4 5">LMG 31110</strain>
    </source>
</reference>
<dbReference type="PROSITE" id="PS51384">
    <property type="entry name" value="FAD_FR"/>
    <property type="match status" value="1"/>
</dbReference>
<dbReference type="Pfam" id="PF00111">
    <property type="entry name" value="Fer2"/>
    <property type="match status" value="1"/>
</dbReference>
<evidence type="ECO:0000259" key="3">
    <source>
        <dbReference type="PROSITE" id="PS51384"/>
    </source>
</evidence>
<dbReference type="Gene3D" id="3.10.20.30">
    <property type="match status" value="1"/>
</dbReference>
<feature type="domain" description="FAD-binding FR-type" evidence="3">
    <location>
        <begin position="6"/>
        <end position="108"/>
    </location>
</feature>
<proteinExistence type="predicted"/>
<dbReference type="SUPFAM" id="SSF63380">
    <property type="entry name" value="Riboflavin synthase domain-like"/>
    <property type="match status" value="1"/>
</dbReference>
<dbReference type="InterPro" id="IPR052353">
    <property type="entry name" value="Benzoxazolinone_Detox_Enz"/>
</dbReference>
<dbReference type="GeneID" id="47012646"/>
<dbReference type="Gene3D" id="3.40.50.80">
    <property type="entry name" value="Nucleotide-binding domain of ferredoxin-NADP reductase (FNR) module"/>
    <property type="match status" value="1"/>
</dbReference>
<sequence>MQSTGKTTYTVRVNEINEEAVGIRSFRVSRVDGLPLEPYEPGAHVDVTSPSGITRQYSLCGDPDVRDEYLFAVKREEKSRGGSISLHDDVMVGTQLLIGRPRNLFALESLASHTVLFAAGIGITPLLNMAYRLVRLQRKFVLHYFVRSKAHAAFSEILLAPPFAQHVHMHVNEPRDGIERTMHEALDQAGGSAHVYTCGPSPFMELVEKIAENYVAADSVHLERFEVAPDPISEDNELETFNVKVASTGQIVRVEKGVSIVEALATIGVDVDTSCAEGVCGTCVVDVVEGDPSHRDQCLSKKERASGKVICSCVSRSRSPLLILDL</sequence>
<dbReference type="CDD" id="cd06185">
    <property type="entry name" value="PDR_like"/>
    <property type="match status" value="1"/>
</dbReference>
<dbReference type="InterPro" id="IPR017938">
    <property type="entry name" value="Riboflavin_synthase-like_b-brl"/>
</dbReference>
<dbReference type="PROSITE" id="PS51085">
    <property type="entry name" value="2FE2S_FER_2"/>
    <property type="match status" value="1"/>
</dbReference>
<dbReference type="PANTHER" id="PTHR30212:SF2">
    <property type="entry name" value="PROTEIN YIIM"/>
    <property type="match status" value="1"/>
</dbReference>
<keyword evidence="1" id="KW-1133">Transmembrane helix</keyword>
<accession>A0A5E4XUB9</accession>
<dbReference type="PANTHER" id="PTHR30212">
    <property type="entry name" value="PROTEIN YIIM"/>
    <property type="match status" value="1"/>
</dbReference>
<dbReference type="InterPro" id="IPR001041">
    <property type="entry name" value="2Fe-2S_ferredoxin-type"/>
</dbReference>
<gene>
    <name evidence="4" type="ORF">PCO31110_04155</name>
</gene>
<organism evidence="4 5">
    <name type="scientific">Pandoraea communis</name>
    <dbReference type="NCBI Taxonomy" id="2508297"/>
    <lineage>
        <taxon>Bacteria</taxon>
        <taxon>Pseudomonadati</taxon>
        <taxon>Pseudomonadota</taxon>
        <taxon>Betaproteobacteria</taxon>
        <taxon>Burkholderiales</taxon>
        <taxon>Burkholderiaceae</taxon>
        <taxon>Pandoraea</taxon>
    </lineage>
</organism>
<evidence type="ECO:0000259" key="2">
    <source>
        <dbReference type="PROSITE" id="PS51085"/>
    </source>
</evidence>
<dbReference type="EMBL" id="CABPSJ010000006">
    <property type="protein sequence ID" value="VVE40051.1"/>
    <property type="molecule type" value="Genomic_DNA"/>
</dbReference>
<dbReference type="InterPro" id="IPR006058">
    <property type="entry name" value="2Fe2S_fd_BS"/>
</dbReference>
<dbReference type="SUPFAM" id="SSF54292">
    <property type="entry name" value="2Fe-2S ferredoxin-like"/>
    <property type="match status" value="1"/>
</dbReference>
<feature type="transmembrane region" description="Helical" evidence="1">
    <location>
        <begin position="110"/>
        <end position="131"/>
    </location>
</feature>
<dbReference type="PROSITE" id="PS00197">
    <property type="entry name" value="2FE2S_FER_1"/>
    <property type="match status" value="1"/>
</dbReference>
<dbReference type="InterPro" id="IPR036010">
    <property type="entry name" value="2Fe-2S_ferredoxin-like_sf"/>
</dbReference>
<dbReference type="RefSeq" id="WP_048628154.1">
    <property type="nucleotide sequence ID" value="NZ_CABPSJ010000006.1"/>
</dbReference>
<feature type="domain" description="2Fe-2S ferredoxin-type" evidence="2">
    <location>
        <begin position="241"/>
        <end position="326"/>
    </location>
</feature>
<dbReference type="Proteomes" id="UP000337189">
    <property type="component" value="Unassembled WGS sequence"/>
</dbReference>
<dbReference type="SUPFAM" id="SSF52343">
    <property type="entry name" value="Ferredoxin reductase-like, C-terminal NADP-linked domain"/>
    <property type="match status" value="1"/>
</dbReference>
<dbReference type="InterPro" id="IPR039261">
    <property type="entry name" value="FNR_nucleotide-bd"/>
</dbReference>
<dbReference type="GO" id="GO:0051537">
    <property type="term" value="F:2 iron, 2 sulfur cluster binding"/>
    <property type="evidence" value="ECO:0007669"/>
    <property type="project" value="InterPro"/>
</dbReference>
<dbReference type="OrthoDB" id="544091at2"/>
<protein>
    <submittedName>
        <fullName evidence="4">Oxidoreductase</fullName>
    </submittedName>
</protein>
<keyword evidence="1" id="KW-0472">Membrane</keyword>
<name>A0A5E4XUB9_9BURK</name>
<evidence type="ECO:0000313" key="5">
    <source>
        <dbReference type="Proteomes" id="UP000337189"/>
    </source>
</evidence>
<dbReference type="CDD" id="cd00207">
    <property type="entry name" value="fer2"/>
    <property type="match status" value="1"/>
</dbReference>
<dbReference type="GO" id="GO:0016491">
    <property type="term" value="F:oxidoreductase activity"/>
    <property type="evidence" value="ECO:0007669"/>
    <property type="project" value="InterPro"/>
</dbReference>
<dbReference type="InterPro" id="IPR012675">
    <property type="entry name" value="Beta-grasp_dom_sf"/>
</dbReference>
<dbReference type="InterPro" id="IPR017927">
    <property type="entry name" value="FAD-bd_FR_type"/>
</dbReference>
<dbReference type="PRINTS" id="PR00409">
    <property type="entry name" value="PHDIOXRDTASE"/>
</dbReference>
<dbReference type="Gene3D" id="2.40.30.10">
    <property type="entry name" value="Translation factors"/>
    <property type="match status" value="1"/>
</dbReference>
<dbReference type="AlphaFoldDB" id="A0A5E4XUB9"/>
<evidence type="ECO:0000256" key="1">
    <source>
        <dbReference type="SAM" id="Phobius"/>
    </source>
</evidence>
<keyword evidence="1" id="KW-0812">Transmembrane</keyword>
<evidence type="ECO:0000313" key="4">
    <source>
        <dbReference type="EMBL" id="VVE40051.1"/>
    </source>
</evidence>